<dbReference type="Proteomes" id="UP000006514">
    <property type="component" value="Unassembled WGS sequence"/>
</dbReference>
<proteinExistence type="predicted"/>
<feature type="region of interest" description="Disordered" evidence="1">
    <location>
        <begin position="286"/>
        <end position="355"/>
    </location>
</feature>
<protein>
    <submittedName>
        <fullName evidence="2">Uncharacterized protein</fullName>
    </submittedName>
</protein>
<evidence type="ECO:0000313" key="3">
    <source>
        <dbReference type="Proteomes" id="UP000006514"/>
    </source>
</evidence>
<organism evidence="2 3">
    <name type="scientific">Auricularia subglabra (strain TFB-10046 / SS5)</name>
    <name type="common">White-rot fungus</name>
    <name type="synonym">Auricularia delicata (strain TFB10046)</name>
    <dbReference type="NCBI Taxonomy" id="717982"/>
    <lineage>
        <taxon>Eukaryota</taxon>
        <taxon>Fungi</taxon>
        <taxon>Dikarya</taxon>
        <taxon>Basidiomycota</taxon>
        <taxon>Agaricomycotina</taxon>
        <taxon>Agaricomycetes</taxon>
        <taxon>Auriculariales</taxon>
        <taxon>Auriculariaceae</taxon>
        <taxon>Auricularia</taxon>
    </lineage>
</organism>
<dbReference type="InParanoid" id="J0L8D7"/>
<accession>J0L8D7</accession>
<evidence type="ECO:0000313" key="2">
    <source>
        <dbReference type="EMBL" id="EJD32596.1"/>
    </source>
</evidence>
<sequence length="355" mass="38656">MCSQRIVSLSPQRLVLKVRATAELAAHVRDNPSLLRSNVNAVLERHKTSAGAPLRVSSISTTASGNVVVVAADPFTAADLLDHAEDIAHAILPNSDAYVGADCDQAWYQVLVNGVSTRVHDVEGLPSGMEILADLNEFSSHKYDWASQPRWLGSANDLEHKTRGSVILAFKTEADALHAIEHSVCVFGQLCSARRFEDVPRLRTCDNCCGLDHTARICTKPKRCGVCGSNDHTTSSHSCDQMECEFYSTSRPAGSHCEHTKLKCPHCKGEHAMRDPKCAVWQRRREALRKPQHKAAKTDGAPKLQRTKSRAAMKDAAKASSSKEQTADTTGDEGEAPAAKPKKRKDNKGKGKETA</sequence>
<keyword evidence="3" id="KW-1185">Reference proteome</keyword>
<dbReference type="EMBL" id="JH688817">
    <property type="protein sequence ID" value="EJD32596.1"/>
    <property type="molecule type" value="Genomic_DNA"/>
</dbReference>
<name>J0L8D7_AURST</name>
<dbReference type="KEGG" id="adl:AURDEDRAFT_178312"/>
<gene>
    <name evidence="2" type="ORF">AURDEDRAFT_178312</name>
</gene>
<dbReference type="eggNOG" id="ENOG502RC7N">
    <property type="taxonomic scope" value="Eukaryota"/>
</dbReference>
<reference evidence="3" key="1">
    <citation type="journal article" date="2012" name="Science">
        <title>The Paleozoic origin of enzymatic lignin decomposition reconstructed from 31 fungal genomes.</title>
        <authorList>
            <person name="Floudas D."/>
            <person name="Binder M."/>
            <person name="Riley R."/>
            <person name="Barry K."/>
            <person name="Blanchette R.A."/>
            <person name="Henrissat B."/>
            <person name="Martinez A.T."/>
            <person name="Otillar R."/>
            <person name="Spatafora J.W."/>
            <person name="Yadav J.S."/>
            <person name="Aerts A."/>
            <person name="Benoit I."/>
            <person name="Boyd A."/>
            <person name="Carlson A."/>
            <person name="Copeland A."/>
            <person name="Coutinho P.M."/>
            <person name="de Vries R.P."/>
            <person name="Ferreira P."/>
            <person name="Findley K."/>
            <person name="Foster B."/>
            <person name="Gaskell J."/>
            <person name="Glotzer D."/>
            <person name="Gorecki P."/>
            <person name="Heitman J."/>
            <person name="Hesse C."/>
            <person name="Hori C."/>
            <person name="Igarashi K."/>
            <person name="Jurgens J.A."/>
            <person name="Kallen N."/>
            <person name="Kersten P."/>
            <person name="Kohler A."/>
            <person name="Kuees U."/>
            <person name="Kumar T.K.A."/>
            <person name="Kuo A."/>
            <person name="LaButti K."/>
            <person name="Larrondo L.F."/>
            <person name="Lindquist E."/>
            <person name="Ling A."/>
            <person name="Lombard V."/>
            <person name="Lucas S."/>
            <person name="Lundell T."/>
            <person name="Martin R."/>
            <person name="McLaughlin D.J."/>
            <person name="Morgenstern I."/>
            <person name="Morin E."/>
            <person name="Murat C."/>
            <person name="Nagy L.G."/>
            <person name="Nolan M."/>
            <person name="Ohm R.A."/>
            <person name="Patyshakuliyeva A."/>
            <person name="Rokas A."/>
            <person name="Ruiz-Duenas F.J."/>
            <person name="Sabat G."/>
            <person name="Salamov A."/>
            <person name="Samejima M."/>
            <person name="Schmutz J."/>
            <person name="Slot J.C."/>
            <person name="St John F."/>
            <person name="Stenlid J."/>
            <person name="Sun H."/>
            <person name="Sun S."/>
            <person name="Syed K."/>
            <person name="Tsang A."/>
            <person name="Wiebenga A."/>
            <person name="Young D."/>
            <person name="Pisabarro A."/>
            <person name="Eastwood D.C."/>
            <person name="Martin F."/>
            <person name="Cullen D."/>
            <person name="Grigoriev I.V."/>
            <person name="Hibbett D.S."/>
        </authorList>
    </citation>
    <scope>NUCLEOTIDE SEQUENCE [LARGE SCALE GENOMIC DNA]</scope>
    <source>
        <strain evidence="3">TFB10046</strain>
    </source>
</reference>
<dbReference type="AlphaFoldDB" id="J0L8D7"/>
<evidence type="ECO:0000256" key="1">
    <source>
        <dbReference type="SAM" id="MobiDB-lite"/>
    </source>
</evidence>